<feature type="compositionally biased region" description="Polar residues" evidence="1">
    <location>
        <begin position="1"/>
        <end position="10"/>
    </location>
</feature>
<reference evidence="2 3" key="1">
    <citation type="submission" date="2018-12" db="EMBL/GenBank/DDBJ databases">
        <authorList>
            <consortium name="Pathogen Informatics"/>
        </authorList>
    </citation>
    <scope>NUCLEOTIDE SEQUENCE [LARGE SCALE GENOMIC DNA]</scope>
    <source>
        <strain evidence="2 3">NCTC11636</strain>
    </source>
</reference>
<proteinExistence type="predicted"/>
<organism evidence="2 3">
    <name type="scientific">Actinomyces howellii</name>
    <dbReference type="NCBI Taxonomy" id="52771"/>
    <lineage>
        <taxon>Bacteria</taxon>
        <taxon>Bacillati</taxon>
        <taxon>Actinomycetota</taxon>
        <taxon>Actinomycetes</taxon>
        <taxon>Actinomycetales</taxon>
        <taxon>Actinomycetaceae</taxon>
        <taxon>Actinomyces</taxon>
    </lineage>
</organism>
<sequence length="63" mass="6753">MNTNMTSTKAATAGGSDPLPANPYAARRRPRRGDYHPEQVQECASCGKRYNPVAGICGCNDKP</sequence>
<name>A0A448HGM2_9ACTO</name>
<evidence type="ECO:0000313" key="2">
    <source>
        <dbReference type="EMBL" id="VEG28022.1"/>
    </source>
</evidence>
<dbReference type="KEGG" id="ahw:NCTC11636_01307"/>
<protein>
    <submittedName>
        <fullName evidence="2">Uncharacterized protein</fullName>
    </submittedName>
</protein>
<evidence type="ECO:0000313" key="3">
    <source>
        <dbReference type="Proteomes" id="UP000266895"/>
    </source>
</evidence>
<gene>
    <name evidence="2" type="ORF">NCTC11636_01307</name>
</gene>
<dbReference type="EMBL" id="LR134350">
    <property type="protein sequence ID" value="VEG28022.1"/>
    <property type="molecule type" value="Genomic_DNA"/>
</dbReference>
<keyword evidence="3" id="KW-1185">Reference proteome</keyword>
<evidence type="ECO:0000256" key="1">
    <source>
        <dbReference type="SAM" id="MobiDB-lite"/>
    </source>
</evidence>
<feature type="region of interest" description="Disordered" evidence="1">
    <location>
        <begin position="1"/>
        <end position="36"/>
    </location>
</feature>
<accession>A0A448HGM2</accession>
<dbReference type="Proteomes" id="UP000266895">
    <property type="component" value="Chromosome"/>
</dbReference>
<dbReference type="AlphaFoldDB" id="A0A448HGM2"/>